<sequence length="74" mass="8478">MTAREPHTPTTERGMHMQAYTVEQVAEMLSVGRDKVYFLLRTGQLKSIKIGKLRRITDRHLAEFVSSLEAMDEA</sequence>
<comment type="caution">
    <text evidence="2">The sequence shown here is derived from an EMBL/GenBank/DDBJ whole genome shotgun (WGS) entry which is preliminary data.</text>
</comment>
<accession>A0A2T0N0E6</accession>
<reference evidence="2 3" key="1">
    <citation type="submission" date="2018-03" db="EMBL/GenBank/DDBJ databases">
        <title>Genomic Encyclopedia of Type Strains, Phase III (KMG-III): the genomes of soil and plant-associated and newly described type strains.</title>
        <authorList>
            <person name="Whitman W."/>
        </authorList>
    </citation>
    <scope>NUCLEOTIDE SEQUENCE [LARGE SCALE GENOMIC DNA]</scope>
    <source>
        <strain evidence="2 3">CGMCC 4.7104</strain>
    </source>
</reference>
<keyword evidence="3" id="KW-1185">Reference proteome</keyword>
<feature type="domain" description="Helix-turn-helix" evidence="1">
    <location>
        <begin position="20"/>
        <end position="66"/>
    </location>
</feature>
<evidence type="ECO:0000313" key="2">
    <source>
        <dbReference type="EMBL" id="PRX65259.1"/>
    </source>
</evidence>
<dbReference type="AlphaFoldDB" id="A0A2T0N0E6"/>
<dbReference type="SUPFAM" id="SSF46955">
    <property type="entry name" value="Putative DNA-binding domain"/>
    <property type="match status" value="1"/>
</dbReference>
<dbReference type="GO" id="GO:0003677">
    <property type="term" value="F:DNA binding"/>
    <property type="evidence" value="ECO:0007669"/>
    <property type="project" value="InterPro"/>
</dbReference>
<evidence type="ECO:0000313" key="3">
    <source>
        <dbReference type="Proteomes" id="UP000238312"/>
    </source>
</evidence>
<dbReference type="InterPro" id="IPR041657">
    <property type="entry name" value="HTH_17"/>
</dbReference>
<gene>
    <name evidence="2" type="ORF">B0I32_10719</name>
</gene>
<dbReference type="InterPro" id="IPR009061">
    <property type="entry name" value="DNA-bd_dom_put_sf"/>
</dbReference>
<evidence type="ECO:0000259" key="1">
    <source>
        <dbReference type="Pfam" id="PF12728"/>
    </source>
</evidence>
<dbReference type="Pfam" id="PF12728">
    <property type="entry name" value="HTH_17"/>
    <property type="match status" value="1"/>
</dbReference>
<dbReference type="InterPro" id="IPR010093">
    <property type="entry name" value="SinI_DNA-bd"/>
</dbReference>
<protein>
    <submittedName>
        <fullName evidence="2">AlpA family transcriptional regulator</fullName>
    </submittedName>
</protein>
<name>A0A2T0N0E6_9ACTN</name>
<organism evidence="2 3">
    <name type="scientific">Nonomuraea fuscirosea</name>
    <dbReference type="NCBI Taxonomy" id="1291556"/>
    <lineage>
        <taxon>Bacteria</taxon>
        <taxon>Bacillati</taxon>
        <taxon>Actinomycetota</taxon>
        <taxon>Actinomycetes</taxon>
        <taxon>Streptosporangiales</taxon>
        <taxon>Streptosporangiaceae</taxon>
        <taxon>Nonomuraea</taxon>
    </lineage>
</organism>
<dbReference type="Proteomes" id="UP000238312">
    <property type="component" value="Unassembled WGS sequence"/>
</dbReference>
<dbReference type="NCBIfam" id="TIGR01764">
    <property type="entry name" value="excise"/>
    <property type="match status" value="1"/>
</dbReference>
<dbReference type="EMBL" id="PVNG01000007">
    <property type="protein sequence ID" value="PRX65259.1"/>
    <property type="molecule type" value="Genomic_DNA"/>
</dbReference>
<proteinExistence type="predicted"/>